<dbReference type="GO" id="GO:0004252">
    <property type="term" value="F:serine-type endopeptidase activity"/>
    <property type="evidence" value="ECO:0007669"/>
    <property type="project" value="InterPro"/>
</dbReference>
<protein>
    <submittedName>
        <fullName evidence="5">Protein ORF94</fullName>
    </submittedName>
</protein>
<accession>K7PBL9</accession>
<keyword evidence="1" id="KW-0378">Hydrolase</keyword>
<keyword evidence="3" id="KW-0472">Membrane</keyword>
<gene>
    <name evidence="5" type="ORF">CyHV1_ORF94</name>
</gene>
<dbReference type="GO" id="GO:0006508">
    <property type="term" value="P:proteolysis"/>
    <property type="evidence" value="ECO:0007669"/>
    <property type="project" value="InterPro"/>
</dbReference>
<name>K7PBL9_9VIRU</name>
<keyword evidence="3" id="KW-0812">Transmembrane</keyword>
<dbReference type="PANTHER" id="PTHR24256">
    <property type="entry name" value="TRYPTASE-RELATED"/>
    <property type="match status" value="1"/>
</dbReference>
<dbReference type="CDD" id="cd00190">
    <property type="entry name" value="Tryp_SPc"/>
    <property type="match status" value="1"/>
</dbReference>
<dbReference type="PRINTS" id="PR00722">
    <property type="entry name" value="CHYMOTRYPSIN"/>
</dbReference>
<dbReference type="InterPro" id="IPR009003">
    <property type="entry name" value="Peptidase_S1_PA"/>
</dbReference>
<dbReference type="PROSITE" id="PS00135">
    <property type="entry name" value="TRYPSIN_SER"/>
    <property type="match status" value="1"/>
</dbReference>
<dbReference type="GeneID" id="14011245"/>
<reference evidence="5 6" key="1">
    <citation type="journal article" date="2013" name="J. Virol.">
        <title>Comparative genomics of carp herpesviruses.</title>
        <authorList>
            <person name="Davison A.J."/>
            <person name="Kurobe T."/>
            <person name="Gatherer D."/>
            <person name="Cunningham C."/>
            <person name="Korf I."/>
            <person name="Fukuda H."/>
            <person name="Hedrick R.P."/>
            <person name="Waltzek T.B."/>
        </authorList>
    </citation>
    <scope>NUCLEOTIDE SEQUENCE [LARGE SCALE GENOMIC DNA]</scope>
    <source>
        <strain evidence="5">NG-J1</strain>
    </source>
</reference>
<evidence type="ECO:0000313" key="6">
    <source>
        <dbReference type="Proteomes" id="UP000118426"/>
    </source>
</evidence>
<dbReference type="SUPFAM" id="SSF50494">
    <property type="entry name" value="Trypsin-like serine proteases"/>
    <property type="match status" value="1"/>
</dbReference>
<evidence type="ECO:0000256" key="1">
    <source>
        <dbReference type="ARBA" id="ARBA00022801"/>
    </source>
</evidence>
<dbReference type="RefSeq" id="YP_007003757.1">
    <property type="nucleotide sequence ID" value="NC_019491.1"/>
</dbReference>
<dbReference type="InterPro" id="IPR043504">
    <property type="entry name" value="Peptidase_S1_PA_chymotrypsin"/>
</dbReference>
<dbReference type="PROSITE" id="PS50240">
    <property type="entry name" value="TRYPSIN_DOM"/>
    <property type="match status" value="1"/>
</dbReference>
<dbReference type="InterPro" id="IPR001254">
    <property type="entry name" value="Trypsin_dom"/>
</dbReference>
<proteinExistence type="predicted"/>
<dbReference type="PROSITE" id="PS00134">
    <property type="entry name" value="TRYPSIN_HIS"/>
    <property type="match status" value="1"/>
</dbReference>
<dbReference type="EMBL" id="JQ815363">
    <property type="protein sequence ID" value="AFJ20391.1"/>
    <property type="molecule type" value="Genomic_DNA"/>
</dbReference>
<dbReference type="InterPro" id="IPR051487">
    <property type="entry name" value="Ser/Thr_Proteases_Immune/Dev"/>
</dbReference>
<dbReference type="InterPro" id="IPR018114">
    <property type="entry name" value="TRYPSIN_HIS"/>
</dbReference>
<organism evidence="5 6">
    <name type="scientific">Cyprinid herpesvirus 1</name>
    <dbReference type="NCBI Taxonomy" id="317858"/>
    <lineage>
        <taxon>Viruses</taxon>
        <taxon>Duplodnaviria</taxon>
        <taxon>Heunggongvirae</taxon>
        <taxon>Peploviricota</taxon>
        <taxon>Herviviricetes</taxon>
        <taxon>Herpesvirales</taxon>
        <taxon>Alloherpesviridae</taxon>
        <taxon>Cyvirus</taxon>
        <taxon>Cyvirus cyprinidallo1</taxon>
    </lineage>
</organism>
<sequence>MALKGGRRSRFIPPFCVAVIFSLSAILFYSSKLDVSADAPPPINDDIIITTNLASFSTKDTDKKQARRRSVMLSKLKGGMSALSVPSYIAMITVNGELICGGTLFNASHVLTAGHCCVNPRVRATSEMQVSLGLYNVLDLHSKGNRRHRVKACHFYAPNFINRTRSIYALNQELFNKNGYDIALLELSDPQANQDVSPVKLFESLRESPAFQRECLVIGYGRHGVGGGGDAFLEDTYVPVKTVHVPLRSPSVCNIAFGKPIPSNTLCAGSQGHDACTGDSGGPLFCEGQDDGIPRQVGIVSYGKPCESRDEGLSVYTDVRGFMQDLKNTPPTYTFVDHQTFLLDISTYTKT</sequence>
<feature type="domain" description="Peptidase S1" evidence="4">
    <location>
        <begin position="76"/>
        <end position="331"/>
    </location>
</feature>
<evidence type="ECO:0000313" key="5">
    <source>
        <dbReference type="EMBL" id="AFJ20391.1"/>
    </source>
</evidence>
<keyword evidence="3" id="KW-1133">Transmembrane helix</keyword>
<dbReference type="Proteomes" id="UP000118426">
    <property type="component" value="Segment"/>
</dbReference>
<dbReference type="OrthoDB" id="8139at10239"/>
<keyword evidence="6" id="KW-1185">Reference proteome</keyword>
<dbReference type="InterPro" id="IPR001314">
    <property type="entry name" value="Peptidase_S1A"/>
</dbReference>
<evidence type="ECO:0000256" key="2">
    <source>
        <dbReference type="ARBA" id="ARBA00023157"/>
    </source>
</evidence>
<dbReference type="InterPro" id="IPR033116">
    <property type="entry name" value="TRYPSIN_SER"/>
</dbReference>
<feature type="transmembrane region" description="Helical" evidence="3">
    <location>
        <begin position="12"/>
        <end position="30"/>
    </location>
</feature>
<evidence type="ECO:0000256" key="3">
    <source>
        <dbReference type="SAM" id="Phobius"/>
    </source>
</evidence>
<evidence type="ECO:0000259" key="4">
    <source>
        <dbReference type="PROSITE" id="PS50240"/>
    </source>
</evidence>
<keyword evidence="2" id="KW-1015">Disulfide bond</keyword>
<dbReference type="Gene3D" id="2.40.10.10">
    <property type="entry name" value="Trypsin-like serine proteases"/>
    <property type="match status" value="1"/>
</dbReference>
<dbReference type="KEGG" id="vg:14011245"/>
<dbReference type="SMART" id="SM00020">
    <property type="entry name" value="Tryp_SPc"/>
    <property type="match status" value="1"/>
</dbReference>
<dbReference type="Pfam" id="PF00089">
    <property type="entry name" value="Trypsin"/>
    <property type="match status" value="1"/>
</dbReference>